<protein>
    <submittedName>
        <fullName evidence="3">Uncharacterized protein</fullName>
    </submittedName>
</protein>
<feature type="transmembrane region" description="Helical" evidence="2">
    <location>
        <begin position="12"/>
        <end position="38"/>
    </location>
</feature>
<dbReference type="EMBL" id="GECZ01031406">
    <property type="protein sequence ID" value="JAS38363.1"/>
    <property type="molecule type" value="Transcribed_RNA"/>
</dbReference>
<dbReference type="AlphaFoldDB" id="A0A1B6EKD5"/>
<accession>A0A1B6EKD5</accession>
<feature type="region of interest" description="Disordered" evidence="1">
    <location>
        <begin position="85"/>
        <end position="107"/>
    </location>
</feature>
<keyword evidence="2" id="KW-0812">Transmembrane</keyword>
<keyword evidence="2" id="KW-0472">Membrane</keyword>
<proteinExistence type="predicted"/>
<keyword evidence="2" id="KW-1133">Transmembrane helix</keyword>
<organism evidence="3">
    <name type="scientific">Cuerna arida</name>
    <dbReference type="NCBI Taxonomy" id="1464854"/>
    <lineage>
        <taxon>Eukaryota</taxon>
        <taxon>Metazoa</taxon>
        <taxon>Ecdysozoa</taxon>
        <taxon>Arthropoda</taxon>
        <taxon>Hexapoda</taxon>
        <taxon>Insecta</taxon>
        <taxon>Pterygota</taxon>
        <taxon>Neoptera</taxon>
        <taxon>Paraneoptera</taxon>
        <taxon>Hemiptera</taxon>
        <taxon>Auchenorrhyncha</taxon>
        <taxon>Membracoidea</taxon>
        <taxon>Cicadellidae</taxon>
        <taxon>Cicadellinae</taxon>
        <taxon>Proconiini</taxon>
        <taxon>Cuerna</taxon>
    </lineage>
</organism>
<feature type="compositionally biased region" description="Basic and acidic residues" evidence="1">
    <location>
        <begin position="85"/>
        <end position="96"/>
    </location>
</feature>
<feature type="non-terminal residue" evidence="3">
    <location>
        <position position="107"/>
    </location>
</feature>
<sequence>MMALLPIMYKLGVITTLLVALTVLTLKGLTIGVLLLMLSFGGIVSKLKGSHHAEGYKKDIHIHVHPSFGGKDHYLHGGYSTWHRDGDGEELSRTEPEESSSSTPPPW</sequence>
<evidence type="ECO:0000256" key="2">
    <source>
        <dbReference type="SAM" id="Phobius"/>
    </source>
</evidence>
<evidence type="ECO:0000313" key="3">
    <source>
        <dbReference type="EMBL" id="JAS38363.1"/>
    </source>
</evidence>
<gene>
    <name evidence="3" type="ORF">g.47570</name>
</gene>
<reference evidence="3" key="1">
    <citation type="submission" date="2015-11" db="EMBL/GenBank/DDBJ databases">
        <title>De novo transcriptome assembly of four potential Pierce s Disease insect vectors from Arizona vineyards.</title>
        <authorList>
            <person name="Tassone E.E."/>
        </authorList>
    </citation>
    <scope>NUCLEOTIDE SEQUENCE</scope>
</reference>
<evidence type="ECO:0000256" key="1">
    <source>
        <dbReference type="SAM" id="MobiDB-lite"/>
    </source>
</evidence>
<name>A0A1B6EKD5_9HEMI</name>